<dbReference type="PATRIC" id="fig|431306.5.peg.2527"/>
<protein>
    <submittedName>
        <fullName evidence="2">Aspartyl-tRNA(Asn)/glutamyl-tRNA (Gln) amidotransferase subunit A</fullName>
        <ecNumber evidence="2">6.3.5.7</ecNumber>
    </submittedName>
</protein>
<dbReference type="GO" id="GO:0016740">
    <property type="term" value="F:transferase activity"/>
    <property type="evidence" value="ECO:0007669"/>
    <property type="project" value="UniProtKB-KW"/>
</dbReference>
<sequence length="276" mass="28933">MTRFVSALNIAQDIRSGKRSAASVMQAVLATIRTQDSAIRSVTHLFAEQAMQQAHAVDAQLARKEPLPPLAGVPFGVKDLFDIKGHVTTAGSIVLRNTPPAAQDAAIVGRLRAAGAIPVATLNMDEFAYGFATDNAHYGITRNPHDTSRMAGGSSGGSAAAVAAGFLPLTLGTDTNGSIRVPASLCGVWGLKPTLGRLPREGAYPFSASLDVVGHFASTLDDLQTAFYIMADTAPEPEPQTLRTACLGGWFAQNLTPALVRRHKPRMPPSGAIGHS</sequence>
<gene>
    <name evidence="2" type="primary">gatA</name>
    <name evidence="2" type="ORF">AGA_2449</name>
</gene>
<organism evidence="2 3">
    <name type="scientific">Acetobacter ghanensis</name>
    <dbReference type="NCBI Taxonomy" id="431306"/>
    <lineage>
        <taxon>Bacteria</taxon>
        <taxon>Pseudomonadati</taxon>
        <taxon>Pseudomonadota</taxon>
        <taxon>Alphaproteobacteria</taxon>
        <taxon>Acetobacterales</taxon>
        <taxon>Acetobacteraceae</taxon>
        <taxon>Acetobacter</taxon>
    </lineage>
</organism>
<dbReference type="Proteomes" id="UP000068250">
    <property type="component" value="Chromosome I"/>
</dbReference>
<dbReference type="Gene3D" id="3.90.1300.10">
    <property type="entry name" value="Amidase signature (AS) domain"/>
    <property type="match status" value="1"/>
</dbReference>
<evidence type="ECO:0000313" key="3">
    <source>
        <dbReference type="Proteomes" id="UP000068250"/>
    </source>
</evidence>
<dbReference type="EC" id="6.3.5.7" evidence="2"/>
<dbReference type="SUPFAM" id="SSF75304">
    <property type="entry name" value="Amidase signature (AS) enzymes"/>
    <property type="match status" value="1"/>
</dbReference>
<keyword evidence="2" id="KW-0436">Ligase</keyword>
<dbReference type="PANTHER" id="PTHR11895">
    <property type="entry name" value="TRANSAMIDASE"/>
    <property type="match status" value="1"/>
</dbReference>
<dbReference type="EMBL" id="LN609302">
    <property type="protein sequence ID" value="CEF57137.1"/>
    <property type="molecule type" value="Genomic_DNA"/>
</dbReference>
<dbReference type="STRING" id="431306.AGA_2449"/>
<keyword evidence="2" id="KW-0808">Transferase</keyword>
<dbReference type="InterPro" id="IPR023631">
    <property type="entry name" value="Amidase_dom"/>
</dbReference>
<dbReference type="InterPro" id="IPR036928">
    <property type="entry name" value="AS_sf"/>
</dbReference>
<evidence type="ECO:0000259" key="1">
    <source>
        <dbReference type="Pfam" id="PF01425"/>
    </source>
</evidence>
<dbReference type="GO" id="GO:0050567">
    <property type="term" value="F:glutaminyl-tRNA synthase (glutamine-hydrolyzing) activity"/>
    <property type="evidence" value="ECO:0007669"/>
    <property type="project" value="UniProtKB-EC"/>
</dbReference>
<dbReference type="InterPro" id="IPR000120">
    <property type="entry name" value="Amidase"/>
</dbReference>
<reference evidence="3" key="1">
    <citation type="submission" date="2014-09" db="EMBL/GenBank/DDBJ databases">
        <authorList>
            <person name="Illeghems K.G."/>
        </authorList>
    </citation>
    <scope>NUCLEOTIDE SEQUENCE [LARGE SCALE GENOMIC DNA]</scope>
    <source>
        <strain evidence="3">LMG 23848T</strain>
    </source>
</reference>
<accession>A0A0U5FC32</accession>
<dbReference type="AlphaFoldDB" id="A0A0U5FC32"/>
<dbReference type="Pfam" id="PF01425">
    <property type="entry name" value="Amidase"/>
    <property type="match status" value="1"/>
</dbReference>
<feature type="domain" description="Amidase" evidence="1">
    <location>
        <begin position="24"/>
        <end position="235"/>
    </location>
</feature>
<name>A0A0U5FC32_9PROT</name>
<evidence type="ECO:0000313" key="2">
    <source>
        <dbReference type="EMBL" id="CEF57137.1"/>
    </source>
</evidence>
<proteinExistence type="predicted"/>
<dbReference type="PANTHER" id="PTHR11895:SF172">
    <property type="entry name" value="GLUTAMYL-TRNA(GLN) AMIDOTRANSFERASE"/>
    <property type="match status" value="1"/>
</dbReference>